<keyword evidence="3" id="KW-1185">Reference proteome</keyword>
<dbReference type="EMBL" id="JAUEPS010000024">
    <property type="protein sequence ID" value="KAK0455769.1"/>
    <property type="molecule type" value="Genomic_DNA"/>
</dbReference>
<dbReference type="Proteomes" id="UP001175211">
    <property type="component" value="Unassembled WGS sequence"/>
</dbReference>
<evidence type="ECO:0000313" key="3">
    <source>
        <dbReference type="Proteomes" id="UP001175211"/>
    </source>
</evidence>
<evidence type="ECO:0000256" key="1">
    <source>
        <dbReference type="SAM" id="MobiDB-lite"/>
    </source>
</evidence>
<accession>A0AA39K9L2</accession>
<feature type="region of interest" description="Disordered" evidence="1">
    <location>
        <begin position="86"/>
        <end position="106"/>
    </location>
</feature>
<sequence length="299" mass="32388">MPNAFLSSLLRLPDKWHTYTTVRSQIDAISRDFVFQILVNEYIKVSGGISEGQYDAMLVRVFQLTAEVEKQGMPVLPQKVLKVGGADDATKEEAEDEEDIDDDEKSKSVAKRWEMSMTFRSHCLGLFLAPKKAQPLYYDRSGIIIGEALDKDDQVTDIFVAMLIGFSAIPPNSELTRSPLASFETSNTKAFLREQLPEAKSLENDGITKRELGLETRTTFAAVETEGKVISGVVNAPENQSRRCGILVNNRGFEGGSGQTTTMVTVELVDAAPGSLSVEIQTVSGTGGGATAGEEAVGG</sequence>
<name>A0AA39K9L2_ARMTA</name>
<dbReference type="AlphaFoldDB" id="A0AA39K9L2"/>
<evidence type="ECO:0000313" key="2">
    <source>
        <dbReference type="EMBL" id="KAK0455769.1"/>
    </source>
</evidence>
<organism evidence="2 3">
    <name type="scientific">Armillaria tabescens</name>
    <name type="common">Ringless honey mushroom</name>
    <name type="synonym">Agaricus tabescens</name>
    <dbReference type="NCBI Taxonomy" id="1929756"/>
    <lineage>
        <taxon>Eukaryota</taxon>
        <taxon>Fungi</taxon>
        <taxon>Dikarya</taxon>
        <taxon>Basidiomycota</taxon>
        <taxon>Agaricomycotina</taxon>
        <taxon>Agaricomycetes</taxon>
        <taxon>Agaricomycetidae</taxon>
        <taxon>Agaricales</taxon>
        <taxon>Marasmiineae</taxon>
        <taxon>Physalacriaceae</taxon>
        <taxon>Desarmillaria</taxon>
    </lineage>
</organism>
<feature type="compositionally biased region" description="Acidic residues" evidence="1">
    <location>
        <begin position="93"/>
        <end position="103"/>
    </location>
</feature>
<protein>
    <submittedName>
        <fullName evidence="2">Uncharacterized protein</fullName>
    </submittedName>
</protein>
<dbReference type="RefSeq" id="XP_060329279.1">
    <property type="nucleotide sequence ID" value="XM_060469748.1"/>
</dbReference>
<dbReference type="GeneID" id="85353296"/>
<proteinExistence type="predicted"/>
<reference evidence="2" key="1">
    <citation type="submission" date="2023-06" db="EMBL/GenBank/DDBJ databases">
        <authorList>
            <consortium name="Lawrence Berkeley National Laboratory"/>
            <person name="Ahrendt S."/>
            <person name="Sahu N."/>
            <person name="Indic B."/>
            <person name="Wong-Bajracharya J."/>
            <person name="Merenyi Z."/>
            <person name="Ke H.-M."/>
            <person name="Monk M."/>
            <person name="Kocsube S."/>
            <person name="Drula E."/>
            <person name="Lipzen A."/>
            <person name="Balint B."/>
            <person name="Henrissat B."/>
            <person name="Andreopoulos B."/>
            <person name="Martin F.M."/>
            <person name="Harder C.B."/>
            <person name="Rigling D."/>
            <person name="Ford K.L."/>
            <person name="Foster G.D."/>
            <person name="Pangilinan J."/>
            <person name="Papanicolaou A."/>
            <person name="Barry K."/>
            <person name="LaButti K."/>
            <person name="Viragh M."/>
            <person name="Koriabine M."/>
            <person name="Yan M."/>
            <person name="Riley R."/>
            <person name="Champramary S."/>
            <person name="Plett K.L."/>
            <person name="Tsai I.J."/>
            <person name="Slot J."/>
            <person name="Sipos G."/>
            <person name="Plett J."/>
            <person name="Nagy L.G."/>
            <person name="Grigoriev I.V."/>
        </authorList>
    </citation>
    <scope>NUCLEOTIDE SEQUENCE</scope>
    <source>
        <strain evidence="2">CCBAS 213</strain>
    </source>
</reference>
<gene>
    <name evidence="2" type="ORF">EV420DRAFT_1481208</name>
</gene>
<comment type="caution">
    <text evidence="2">The sequence shown here is derived from an EMBL/GenBank/DDBJ whole genome shotgun (WGS) entry which is preliminary data.</text>
</comment>